<evidence type="ECO:0000313" key="2">
    <source>
        <dbReference type="EMBL" id="KAH7567907.1"/>
    </source>
</evidence>
<keyword evidence="3" id="KW-1185">Reference proteome</keyword>
<reference evidence="2 3" key="1">
    <citation type="submission" date="2021-02" db="EMBL/GenBank/DDBJ databases">
        <title>Plant Genome Project.</title>
        <authorList>
            <person name="Zhang R.-G."/>
        </authorList>
    </citation>
    <scope>NUCLEOTIDE SEQUENCE [LARGE SCALE GENOMIC DNA]</scope>
    <source>
        <tissue evidence="2">Leaves</tissue>
    </source>
</reference>
<feature type="coiled-coil region" evidence="1">
    <location>
        <begin position="64"/>
        <end position="91"/>
    </location>
</feature>
<organism evidence="2 3">
    <name type="scientific">Xanthoceras sorbifolium</name>
    <dbReference type="NCBI Taxonomy" id="99658"/>
    <lineage>
        <taxon>Eukaryota</taxon>
        <taxon>Viridiplantae</taxon>
        <taxon>Streptophyta</taxon>
        <taxon>Embryophyta</taxon>
        <taxon>Tracheophyta</taxon>
        <taxon>Spermatophyta</taxon>
        <taxon>Magnoliopsida</taxon>
        <taxon>eudicotyledons</taxon>
        <taxon>Gunneridae</taxon>
        <taxon>Pentapetalae</taxon>
        <taxon>rosids</taxon>
        <taxon>malvids</taxon>
        <taxon>Sapindales</taxon>
        <taxon>Sapindaceae</taxon>
        <taxon>Xanthoceroideae</taxon>
        <taxon>Xanthoceras</taxon>
    </lineage>
</organism>
<gene>
    <name evidence="2" type="ORF">JRO89_XS07G0183400</name>
</gene>
<name>A0ABQ8HUA2_9ROSI</name>
<evidence type="ECO:0000256" key="1">
    <source>
        <dbReference type="SAM" id="Coils"/>
    </source>
</evidence>
<comment type="caution">
    <text evidence="2">The sequence shown here is derived from an EMBL/GenBank/DDBJ whole genome shotgun (WGS) entry which is preliminary data.</text>
</comment>
<sequence length="135" mass="15158">MWVLVAKMKKCGINADDMSSEEVARASKISQIGVRNGFLPSIAHSFIASKEDENCQNGDGISSFEELRANYQKERRKCKELESVVSRMQGEDIGGLDVATLEELQNFHVEAITKICHAKSLKLIEVKCFVQSWYS</sequence>
<protein>
    <submittedName>
        <fullName evidence="2">Uncharacterized protein</fullName>
    </submittedName>
</protein>
<proteinExistence type="predicted"/>
<accession>A0ABQ8HUA2</accession>
<evidence type="ECO:0000313" key="3">
    <source>
        <dbReference type="Proteomes" id="UP000827721"/>
    </source>
</evidence>
<keyword evidence="1" id="KW-0175">Coiled coil</keyword>
<dbReference type="EMBL" id="JAFEMO010000007">
    <property type="protein sequence ID" value="KAH7567907.1"/>
    <property type="molecule type" value="Genomic_DNA"/>
</dbReference>
<dbReference type="Proteomes" id="UP000827721">
    <property type="component" value="Unassembled WGS sequence"/>
</dbReference>